<proteinExistence type="predicted"/>
<evidence type="ECO:0000313" key="2">
    <source>
        <dbReference type="EMBL" id="PMD45524.1"/>
    </source>
</evidence>
<keyword evidence="3" id="KW-1185">Reference proteome</keyword>
<dbReference type="PANTHER" id="PTHR33112:SF10">
    <property type="entry name" value="TOL"/>
    <property type="match status" value="1"/>
</dbReference>
<dbReference type="EMBL" id="KZ613940">
    <property type="protein sequence ID" value="PMD45524.1"/>
    <property type="molecule type" value="Genomic_DNA"/>
</dbReference>
<protein>
    <submittedName>
        <fullName evidence="2">HET-domain-containing protein</fullName>
    </submittedName>
</protein>
<name>A0A2J6S426_HYAVF</name>
<dbReference type="Pfam" id="PF06985">
    <property type="entry name" value="HET"/>
    <property type="match status" value="1"/>
</dbReference>
<organism evidence="2 3">
    <name type="scientific">Hyaloscypha variabilis (strain UAMH 11265 / GT02V1 / F)</name>
    <name type="common">Meliniomyces variabilis</name>
    <dbReference type="NCBI Taxonomy" id="1149755"/>
    <lineage>
        <taxon>Eukaryota</taxon>
        <taxon>Fungi</taxon>
        <taxon>Dikarya</taxon>
        <taxon>Ascomycota</taxon>
        <taxon>Pezizomycotina</taxon>
        <taxon>Leotiomycetes</taxon>
        <taxon>Helotiales</taxon>
        <taxon>Hyaloscyphaceae</taxon>
        <taxon>Hyaloscypha</taxon>
        <taxon>Hyaloscypha variabilis</taxon>
    </lineage>
</organism>
<dbReference type="AlphaFoldDB" id="A0A2J6S426"/>
<feature type="domain" description="Heterokaryon incompatibility" evidence="1">
    <location>
        <begin position="17"/>
        <end position="165"/>
    </location>
</feature>
<evidence type="ECO:0000259" key="1">
    <source>
        <dbReference type="Pfam" id="PF06985"/>
    </source>
</evidence>
<dbReference type="Proteomes" id="UP000235786">
    <property type="component" value="Unassembled WGS sequence"/>
</dbReference>
<accession>A0A2J6S426</accession>
<sequence length="411" mass="46641">MTAFLCESATLPAHIEYLTLSHCWGRVPFLTLTEENIGQMKHSIPVDDLPKLFQDAMLTTLELGFNYLWIDSLCIIQNSPGSSDWLNESSKMDIVYRNSTCNIAATGFHDGQEGLLLPGDAREIFPPRVNFAHIWALDRYLNYYLLSVGDWGRDILSSPLLKRAWDAVYRQWLYLVRSYGGTSLTHPTDKLPALSGLAKVFMRYLKDDYLAGIWKRDLLRGLLWYVLGEVKEPLNYRAPSWSWASVDCSVSYPGWGGRETNWHRLVRVLETVIVPFAQDITAQVIGGRIRVSGSLQKIIHQHQFHADKNPQNMVAAWLAPDNGTEKFYSIEIFTGTISEGKGPTQLSFDFSIPRSWIRQEVFLLPVLYSSGEEKDTCTLSGLVLHHEESANGTYKRIGTFGISEVCFITNY</sequence>
<dbReference type="OrthoDB" id="8300194at2759"/>
<dbReference type="STRING" id="1149755.A0A2J6S426"/>
<reference evidence="2 3" key="1">
    <citation type="submission" date="2016-04" db="EMBL/GenBank/DDBJ databases">
        <title>A degradative enzymes factory behind the ericoid mycorrhizal symbiosis.</title>
        <authorList>
            <consortium name="DOE Joint Genome Institute"/>
            <person name="Martino E."/>
            <person name="Morin E."/>
            <person name="Grelet G."/>
            <person name="Kuo A."/>
            <person name="Kohler A."/>
            <person name="Daghino S."/>
            <person name="Barry K."/>
            <person name="Choi C."/>
            <person name="Cichocki N."/>
            <person name="Clum A."/>
            <person name="Copeland A."/>
            <person name="Hainaut M."/>
            <person name="Haridas S."/>
            <person name="Labutti K."/>
            <person name="Lindquist E."/>
            <person name="Lipzen A."/>
            <person name="Khouja H.-R."/>
            <person name="Murat C."/>
            <person name="Ohm R."/>
            <person name="Olson A."/>
            <person name="Spatafora J."/>
            <person name="Veneault-Fourrey C."/>
            <person name="Henrissat B."/>
            <person name="Grigoriev I."/>
            <person name="Martin F."/>
            <person name="Perotto S."/>
        </authorList>
    </citation>
    <scope>NUCLEOTIDE SEQUENCE [LARGE SCALE GENOMIC DNA]</scope>
    <source>
        <strain evidence="2 3">F</strain>
    </source>
</reference>
<gene>
    <name evidence="2" type="ORF">L207DRAFT_524882</name>
</gene>
<dbReference type="InterPro" id="IPR010730">
    <property type="entry name" value="HET"/>
</dbReference>
<dbReference type="PANTHER" id="PTHR33112">
    <property type="entry name" value="DOMAIN PROTEIN, PUTATIVE-RELATED"/>
    <property type="match status" value="1"/>
</dbReference>
<evidence type="ECO:0000313" key="3">
    <source>
        <dbReference type="Proteomes" id="UP000235786"/>
    </source>
</evidence>